<evidence type="ECO:0000313" key="3">
    <source>
        <dbReference type="Proteomes" id="UP000653454"/>
    </source>
</evidence>
<name>A0A8S4EE17_PLUXY</name>
<keyword evidence="3" id="KW-1185">Reference proteome</keyword>
<organism evidence="2 3">
    <name type="scientific">Plutella xylostella</name>
    <name type="common">Diamondback moth</name>
    <name type="synonym">Plutella maculipennis</name>
    <dbReference type="NCBI Taxonomy" id="51655"/>
    <lineage>
        <taxon>Eukaryota</taxon>
        <taxon>Metazoa</taxon>
        <taxon>Ecdysozoa</taxon>
        <taxon>Arthropoda</taxon>
        <taxon>Hexapoda</taxon>
        <taxon>Insecta</taxon>
        <taxon>Pterygota</taxon>
        <taxon>Neoptera</taxon>
        <taxon>Endopterygota</taxon>
        <taxon>Lepidoptera</taxon>
        <taxon>Glossata</taxon>
        <taxon>Ditrysia</taxon>
        <taxon>Yponomeutoidea</taxon>
        <taxon>Plutellidae</taxon>
        <taxon>Plutella</taxon>
    </lineage>
</organism>
<reference evidence="2" key="1">
    <citation type="submission" date="2020-11" db="EMBL/GenBank/DDBJ databases">
        <authorList>
            <person name="Whiteford S."/>
        </authorList>
    </citation>
    <scope>NUCLEOTIDE SEQUENCE</scope>
</reference>
<evidence type="ECO:0000313" key="2">
    <source>
        <dbReference type="EMBL" id="CAG9113453.1"/>
    </source>
</evidence>
<sequence length="42" mass="4815">GSTFFGIRFICLISYCIVTFGQSLVTPKIVWHKSRLVKSYFA</sequence>
<keyword evidence="1" id="KW-0812">Transmembrane</keyword>
<dbReference type="AlphaFoldDB" id="A0A8S4EE17"/>
<dbReference type="Proteomes" id="UP000653454">
    <property type="component" value="Unassembled WGS sequence"/>
</dbReference>
<accession>A0A8S4EE17</accession>
<dbReference type="EMBL" id="CAJHNJ030000015">
    <property type="protein sequence ID" value="CAG9113453.1"/>
    <property type="molecule type" value="Genomic_DNA"/>
</dbReference>
<comment type="caution">
    <text evidence="2">The sequence shown here is derived from an EMBL/GenBank/DDBJ whole genome shotgun (WGS) entry which is preliminary data.</text>
</comment>
<evidence type="ECO:0000256" key="1">
    <source>
        <dbReference type="SAM" id="Phobius"/>
    </source>
</evidence>
<feature type="transmembrane region" description="Helical" evidence="1">
    <location>
        <begin position="6"/>
        <end position="25"/>
    </location>
</feature>
<gene>
    <name evidence="2" type="ORF">PLXY2_LOCUS5184</name>
</gene>
<keyword evidence="1" id="KW-0472">Membrane</keyword>
<feature type="non-terminal residue" evidence="2">
    <location>
        <position position="1"/>
    </location>
</feature>
<proteinExistence type="predicted"/>
<protein>
    <submittedName>
        <fullName evidence="2">(diamondback moth) hypothetical protein</fullName>
    </submittedName>
</protein>
<keyword evidence="1" id="KW-1133">Transmembrane helix</keyword>